<protein>
    <submittedName>
        <fullName evidence="2">Uncharacterized protein</fullName>
    </submittedName>
</protein>
<feature type="region of interest" description="Disordered" evidence="1">
    <location>
        <begin position="1"/>
        <end position="84"/>
    </location>
</feature>
<reference evidence="2" key="1">
    <citation type="submission" date="2021-01" db="EMBL/GenBank/DDBJ databases">
        <authorList>
            <person name="Lovell J.T."/>
            <person name="Bentley N."/>
            <person name="Bhattarai G."/>
            <person name="Jenkins J.W."/>
            <person name="Sreedasyam A."/>
            <person name="Alarcon Y."/>
            <person name="Bock C."/>
            <person name="Boston L."/>
            <person name="Carlson J."/>
            <person name="Cervantes K."/>
            <person name="Clermont K."/>
            <person name="Krom N."/>
            <person name="Kubenka K."/>
            <person name="Mamidi S."/>
            <person name="Mattison C."/>
            <person name="Monteros M."/>
            <person name="Pisani C."/>
            <person name="Plott C."/>
            <person name="Rajasekar S."/>
            <person name="Rhein H.S."/>
            <person name="Rohla C."/>
            <person name="Song M."/>
            <person name="Hilaire R.S."/>
            <person name="Shu S."/>
            <person name="Wells L."/>
            <person name="Wang X."/>
            <person name="Webber J."/>
            <person name="Heerema R.J."/>
            <person name="Klein P."/>
            <person name="Conner P."/>
            <person name="Grauke L."/>
            <person name="Grimwood J."/>
            <person name="Schmutz J."/>
            <person name="Randall J.J."/>
        </authorList>
    </citation>
    <scope>NUCLEOTIDE SEQUENCE</scope>
    <source>
        <tissue evidence="2">Leaf</tissue>
    </source>
</reference>
<dbReference type="AlphaFoldDB" id="A0A922D952"/>
<evidence type="ECO:0000256" key="1">
    <source>
        <dbReference type="SAM" id="MobiDB-lite"/>
    </source>
</evidence>
<name>A0A922D952_CARIL</name>
<comment type="caution">
    <text evidence="2">The sequence shown here is derived from an EMBL/GenBank/DDBJ whole genome shotgun (WGS) entry which is preliminary data.</text>
</comment>
<proteinExistence type="predicted"/>
<dbReference type="EMBL" id="CM031839">
    <property type="protein sequence ID" value="KAG6676513.1"/>
    <property type="molecule type" value="Genomic_DNA"/>
</dbReference>
<evidence type="ECO:0000313" key="2">
    <source>
        <dbReference type="EMBL" id="KAG6676513.1"/>
    </source>
</evidence>
<feature type="compositionally biased region" description="Pro residues" evidence="1">
    <location>
        <begin position="41"/>
        <end position="58"/>
    </location>
</feature>
<evidence type="ECO:0000313" key="3">
    <source>
        <dbReference type="Proteomes" id="UP000811246"/>
    </source>
</evidence>
<dbReference type="Proteomes" id="UP000811246">
    <property type="component" value="Chromosome 15"/>
</dbReference>
<sequence>MLPLLPPPAPHTVQTAGPAIPAISSRFNPPSAPAVTSSIRLPPPNPPPPPIPRLPPTPSLKEQIAVRAGHPPPPPPPHSQQIDHRRAYNCEIMLSKVKVSLHDLVDEIDIWWKLRINFRRTSEQRFSSLRWMLLLPQ</sequence>
<organism evidence="2 3">
    <name type="scientific">Carya illinoinensis</name>
    <name type="common">Pecan</name>
    <dbReference type="NCBI Taxonomy" id="32201"/>
    <lineage>
        <taxon>Eukaryota</taxon>
        <taxon>Viridiplantae</taxon>
        <taxon>Streptophyta</taxon>
        <taxon>Embryophyta</taxon>
        <taxon>Tracheophyta</taxon>
        <taxon>Spermatophyta</taxon>
        <taxon>Magnoliopsida</taxon>
        <taxon>eudicotyledons</taxon>
        <taxon>Gunneridae</taxon>
        <taxon>Pentapetalae</taxon>
        <taxon>rosids</taxon>
        <taxon>fabids</taxon>
        <taxon>Fagales</taxon>
        <taxon>Juglandaceae</taxon>
        <taxon>Carya</taxon>
    </lineage>
</organism>
<gene>
    <name evidence="2" type="ORF">I3842_15G155300</name>
</gene>
<feature type="compositionally biased region" description="Pro residues" evidence="1">
    <location>
        <begin position="1"/>
        <end position="10"/>
    </location>
</feature>
<accession>A0A922D952</accession>